<proteinExistence type="predicted"/>
<dbReference type="EMBL" id="CAIIXF020000001">
    <property type="protein sequence ID" value="CAH1776133.1"/>
    <property type="molecule type" value="Genomic_DNA"/>
</dbReference>
<feature type="non-terminal residue" evidence="1">
    <location>
        <position position="233"/>
    </location>
</feature>
<gene>
    <name evidence="1" type="ORF">OFUS_LOCUS3341</name>
</gene>
<evidence type="ECO:0000313" key="1">
    <source>
        <dbReference type="EMBL" id="CAH1776133.1"/>
    </source>
</evidence>
<dbReference type="AlphaFoldDB" id="A0A8J1TQ86"/>
<dbReference type="Proteomes" id="UP000749559">
    <property type="component" value="Unassembled WGS sequence"/>
</dbReference>
<evidence type="ECO:0000313" key="2">
    <source>
        <dbReference type="Proteomes" id="UP000749559"/>
    </source>
</evidence>
<protein>
    <submittedName>
        <fullName evidence="1">Uncharacterized protein</fullName>
    </submittedName>
</protein>
<organism evidence="1 2">
    <name type="scientific">Owenia fusiformis</name>
    <name type="common">Polychaete worm</name>
    <dbReference type="NCBI Taxonomy" id="6347"/>
    <lineage>
        <taxon>Eukaryota</taxon>
        <taxon>Metazoa</taxon>
        <taxon>Spiralia</taxon>
        <taxon>Lophotrochozoa</taxon>
        <taxon>Annelida</taxon>
        <taxon>Polychaeta</taxon>
        <taxon>Sedentaria</taxon>
        <taxon>Canalipalpata</taxon>
        <taxon>Sabellida</taxon>
        <taxon>Oweniida</taxon>
        <taxon>Oweniidae</taxon>
        <taxon>Owenia</taxon>
    </lineage>
</organism>
<dbReference type="PANTHER" id="PTHR28671">
    <property type="entry name" value="COILED-COIL DOMAIN-CONTAINING PROTEIN 169"/>
    <property type="match status" value="1"/>
</dbReference>
<comment type="caution">
    <text evidence="1">The sequence shown here is derived from an EMBL/GenBank/DDBJ whole genome shotgun (WGS) entry which is preliminary data.</text>
</comment>
<dbReference type="Pfam" id="PF15372">
    <property type="entry name" value="DUF4600"/>
    <property type="match status" value="1"/>
</dbReference>
<reference evidence="1" key="1">
    <citation type="submission" date="2022-03" db="EMBL/GenBank/DDBJ databases">
        <authorList>
            <person name="Martin C."/>
        </authorList>
    </citation>
    <scope>NUCLEOTIDE SEQUENCE</scope>
</reference>
<name>A0A8J1TQ86_OWEFU</name>
<dbReference type="PANTHER" id="PTHR28671:SF3">
    <property type="entry name" value="COILED-COIL DOMAIN-CONTAINING PROTEIN 169"/>
    <property type="match status" value="1"/>
</dbReference>
<dbReference type="OrthoDB" id="6081555at2759"/>
<sequence>RLISKGPATEMKQRIKCEEDMMGMLCESIGEWKLTFAELEKRDKSVMNEENEWKTRYECQREYNEALEKQIAGLRESLLQEKASLKRLAAGGKSELDTESMSEAELKKLQLKLAREKYNLESQLRDYEWRMDQEAKAYYRADEKRKLLTMDIKKARHDSIEQQEHENKTKIARATKKIQKASNEKRHLRVTSEEDGKWCRKPTCGGSYAAESARRKRIISKQSYIKGKKLTRD</sequence>
<keyword evidence="2" id="KW-1185">Reference proteome</keyword>
<accession>A0A8J1TQ86</accession>
<dbReference type="InterPro" id="IPR028022">
    <property type="entry name" value="DUF4600"/>
</dbReference>